<dbReference type="InParanoid" id="A0A0C2X3H3"/>
<dbReference type="Proteomes" id="UP000054549">
    <property type="component" value="Unassembled WGS sequence"/>
</dbReference>
<evidence type="ECO:0000313" key="2">
    <source>
        <dbReference type="Proteomes" id="UP000054549"/>
    </source>
</evidence>
<dbReference type="EMBL" id="KN818261">
    <property type="protein sequence ID" value="KIL63268.1"/>
    <property type="molecule type" value="Genomic_DNA"/>
</dbReference>
<organism evidence="1 2">
    <name type="scientific">Amanita muscaria (strain Koide BX008)</name>
    <dbReference type="NCBI Taxonomy" id="946122"/>
    <lineage>
        <taxon>Eukaryota</taxon>
        <taxon>Fungi</taxon>
        <taxon>Dikarya</taxon>
        <taxon>Basidiomycota</taxon>
        <taxon>Agaricomycotina</taxon>
        <taxon>Agaricomycetes</taxon>
        <taxon>Agaricomycetidae</taxon>
        <taxon>Agaricales</taxon>
        <taxon>Pluteineae</taxon>
        <taxon>Amanitaceae</taxon>
        <taxon>Amanita</taxon>
    </lineage>
</organism>
<evidence type="ECO:0000313" key="1">
    <source>
        <dbReference type="EMBL" id="KIL63268.1"/>
    </source>
</evidence>
<keyword evidence="2" id="KW-1185">Reference proteome</keyword>
<accession>A0A0C2X3H3</accession>
<name>A0A0C2X3H3_AMAMK</name>
<reference evidence="1 2" key="1">
    <citation type="submission" date="2014-04" db="EMBL/GenBank/DDBJ databases">
        <title>Evolutionary Origins and Diversification of the Mycorrhizal Mutualists.</title>
        <authorList>
            <consortium name="DOE Joint Genome Institute"/>
            <consortium name="Mycorrhizal Genomics Consortium"/>
            <person name="Kohler A."/>
            <person name="Kuo A."/>
            <person name="Nagy L.G."/>
            <person name="Floudas D."/>
            <person name="Copeland A."/>
            <person name="Barry K.W."/>
            <person name="Cichocki N."/>
            <person name="Veneault-Fourrey C."/>
            <person name="LaButti K."/>
            <person name="Lindquist E.A."/>
            <person name="Lipzen A."/>
            <person name="Lundell T."/>
            <person name="Morin E."/>
            <person name="Murat C."/>
            <person name="Riley R."/>
            <person name="Ohm R."/>
            <person name="Sun H."/>
            <person name="Tunlid A."/>
            <person name="Henrissat B."/>
            <person name="Grigoriev I.V."/>
            <person name="Hibbett D.S."/>
            <person name="Martin F."/>
        </authorList>
    </citation>
    <scope>NUCLEOTIDE SEQUENCE [LARGE SCALE GENOMIC DNA]</scope>
    <source>
        <strain evidence="1 2">Koide BX008</strain>
    </source>
</reference>
<gene>
    <name evidence="1" type="ORF">M378DRAFT_726568</name>
</gene>
<sequence>MRYFCTLHPFFFAHSYLFIFKLASDPFSRLRTQWPDLQVSCNVTLKICSEYTASLGKWNSVRRTSNDKLQYGI</sequence>
<proteinExistence type="predicted"/>
<dbReference type="HOGENOM" id="CLU_2704322_0_0_1"/>
<protein>
    <submittedName>
        <fullName evidence="1">Uncharacterized protein</fullName>
    </submittedName>
</protein>
<dbReference type="AlphaFoldDB" id="A0A0C2X3H3"/>